<dbReference type="InterPro" id="IPR036890">
    <property type="entry name" value="HATPase_C_sf"/>
</dbReference>
<dbReference type="InterPro" id="IPR036097">
    <property type="entry name" value="HisK_dim/P_sf"/>
</dbReference>
<keyword evidence="3" id="KW-0597">Phosphoprotein</keyword>
<dbReference type="SUPFAM" id="SSF55874">
    <property type="entry name" value="ATPase domain of HSP90 chaperone/DNA topoisomerase II/histidine kinase"/>
    <property type="match status" value="1"/>
</dbReference>
<keyword evidence="6" id="KW-0418">Kinase</keyword>
<dbReference type="EC" id="2.7.13.3" evidence="2"/>
<evidence type="ECO:0000256" key="6">
    <source>
        <dbReference type="ARBA" id="ARBA00022777"/>
    </source>
</evidence>
<reference evidence="11 12" key="1">
    <citation type="submission" date="2019-02" db="EMBL/GenBank/DDBJ databases">
        <title>Deep-cultivation of Planctomycetes and their phenomic and genomic characterization uncovers novel biology.</title>
        <authorList>
            <person name="Wiegand S."/>
            <person name="Jogler M."/>
            <person name="Boedeker C."/>
            <person name="Pinto D."/>
            <person name="Vollmers J."/>
            <person name="Rivas-Marin E."/>
            <person name="Kohn T."/>
            <person name="Peeters S.H."/>
            <person name="Heuer A."/>
            <person name="Rast P."/>
            <person name="Oberbeckmann S."/>
            <person name="Bunk B."/>
            <person name="Jeske O."/>
            <person name="Meyerdierks A."/>
            <person name="Storesund J.E."/>
            <person name="Kallscheuer N."/>
            <person name="Luecker S."/>
            <person name="Lage O.M."/>
            <person name="Pohl T."/>
            <person name="Merkel B.J."/>
            <person name="Hornburger P."/>
            <person name="Mueller R.-W."/>
            <person name="Bruemmer F."/>
            <person name="Labrenz M."/>
            <person name="Spormann A.M."/>
            <person name="Op Den Camp H."/>
            <person name="Overmann J."/>
            <person name="Amann R."/>
            <person name="Jetten M.S.M."/>
            <person name="Mascher T."/>
            <person name="Medema M.H."/>
            <person name="Devos D.P."/>
            <person name="Kaster A.-K."/>
            <person name="Ovreas L."/>
            <person name="Rohde M."/>
            <person name="Galperin M.Y."/>
            <person name="Jogler C."/>
        </authorList>
    </citation>
    <scope>NUCLEOTIDE SEQUENCE [LARGE SCALE GENOMIC DNA]</scope>
    <source>
        <strain evidence="11 12">Pla52n</strain>
    </source>
</reference>
<organism evidence="11 12">
    <name type="scientific">Stieleria varia</name>
    <dbReference type="NCBI Taxonomy" id="2528005"/>
    <lineage>
        <taxon>Bacteria</taxon>
        <taxon>Pseudomonadati</taxon>
        <taxon>Planctomycetota</taxon>
        <taxon>Planctomycetia</taxon>
        <taxon>Pirellulales</taxon>
        <taxon>Pirellulaceae</taxon>
        <taxon>Stieleria</taxon>
    </lineage>
</organism>
<dbReference type="InterPro" id="IPR005467">
    <property type="entry name" value="His_kinase_dom"/>
</dbReference>
<dbReference type="PROSITE" id="PS50113">
    <property type="entry name" value="PAC"/>
    <property type="match status" value="1"/>
</dbReference>
<dbReference type="PANTHER" id="PTHR43065">
    <property type="entry name" value="SENSOR HISTIDINE KINASE"/>
    <property type="match status" value="1"/>
</dbReference>
<comment type="catalytic activity">
    <reaction evidence="1">
        <text>ATP + protein L-histidine = ADP + protein N-phospho-L-histidine.</text>
        <dbReference type="EC" id="2.7.13.3"/>
    </reaction>
</comment>
<gene>
    <name evidence="11" type="ORF">Pla52n_21400</name>
</gene>
<feature type="domain" description="Histidine kinase" evidence="9">
    <location>
        <begin position="104"/>
        <end position="361"/>
    </location>
</feature>
<dbReference type="PANTHER" id="PTHR43065:SF46">
    <property type="entry name" value="C4-DICARBOXYLATE TRANSPORT SENSOR PROTEIN DCTB"/>
    <property type="match status" value="1"/>
</dbReference>
<dbReference type="InterPro" id="IPR003661">
    <property type="entry name" value="HisK_dim/P_dom"/>
</dbReference>
<evidence type="ECO:0000256" key="7">
    <source>
        <dbReference type="ARBA" id="ARBA00022840"/>
    </source>
</evidence>
<dbReference type="SUPFAM" id="SSF47384">
    <property type="entry name" value="Homodimeric domain of signal transducing histidine kinase"/>
    <property type="match status" value="1"/>
</dbReference>
<dbReference type="AlphaFoldDB" id="A0A5C6B529"/>
<name>A0A5C6B529_9BACT</name>
<dbReference type="InterPro" id="IPR004358">
    <property type="entry name" value="Sig_transdc_His_kin-like_C"/>
</dbReference>
<evidence type="ECO:0000256" key="3">
    <source>
        <dbReference type="ARBA" id="ARBA00022553"/>
    </source>
</evidence>
<dbReference type="GO" id="GO:0005524">
    <property type="term" value="F:ATP binding"/>
    <property type="evidence" value="ECO:0007669"/>
    <property type="project" value="UniProtKB-KW"/>
</dbReference>
<evidence type="ECO:0000256" key="1">
    <source>
        <dbReference type="ARBA" id="ARBA00000085"/>
    </source>
</evidence>
<keyword evidence="7" id="KW-0067">ATP-binding</keyword>
<dbReference type="EMBL" id="SJPN01000002">
    <property type="protein sequence ID" value="TWU06419.1"/>
    <property type="molecule type" value="Genomic_DNA"/>
</dbReference>
<evidence type="ECO:0000256" key="5">
    <source>
        <dbReference type="ARBA" id="ARBA00022741"/>
    </source>
</evidence>
<comment type="caution">
    <text evidence="11">The sequence shown here is derived from an EMBL/GenBank/DDBJ whole genome shotgun (WGS) entry which is preliminary data.</text>
</comment>
<dbReference type="PRINTS" id="PR00344">
    <property type="entry name" value="BCTRLSENSOR"/>
</dbReference>
<accession>A0A5C6B529</accession>
<dbReference type="Gene3D" id="1.10.287.130">
    <property type="match status" value="1"/>
</dbReference>
<dbReference type="CDD" id="cd00082">
    <property type="entry name" value="HisKA"/>
    <property type="match status" value="1"/>
</dbReference>
<dbReference type="InterPro" id="IPR003594">
    <property type="entry name" value="HATPase_dom"/>
</dbReference>
<dbReference type="SMART" id="SM00387">
    <property type="entry name" value="HATPase_c"/>
    <property type="match status" value="1"/>
</dbReference>
<feature type="domain" description="PAC" evidence="10">
    <location>
        <begin position="40"/>
        <end position="91"/>
    </location>
</feature>
<evidence type="ECO:0000313" key="12">
    <source>
        <dbReference type="Proteomes" id="UP000320176"/>
    </source>
</evidence>
<evidence type="ECO:0000256" key="4">
    <source>
        <dbReference type="ARBA" id="ARBA00022679"/>
    </source>
</evidence>
<dbReference type="Gene3D" id="3.30.565.10">
    <property type="entry name" value="Histidine kinase-like ATPase, C-terminal domain"/>
    <property type="match status" value="1"/>
</dbReference>
<keyword evidence="12" id="KW-1185">Reference proteome</keyword>
<proteinExistence type="predicted"/>
<keyword evidence="5" id="KW-0547">Nucleotide-binding</keyword>
<evidence type="ECO:0000259" key="9">
    <source>
        <dbReference type="PROSITE" id="PS50109"/>
    </source>
</evidence>
<dbReference type="Proteomes" id="UP000320176">
    <property type="component" value="Unassembled WGS sequence"/>
</dbReference>
<dbReference type="Pfam" id="PF02518">
    <property type="entry name" value="HATPase_c"/>
    <property type="match status" value="1"/>
</dbReference>
<dbReference type="PROSITE" id="PS50109">
    <property type="entry name" value="HIS_KIN"/>
    <property type="match status" value="1"/>
</dbReference>
<dbReference type="InterPro" id="IPR000700">
    <property type="entry name" value="PAS-assoc_C"/>
</dbReference>
<evidence type="ECO:0000259" key="10">
    <source>
        <dbReference type="PROSITE" id="PS50113"/>
    </source>
</evidence>
<dbReference type="SUPFAM" id="SSF55785">
    <property type="entry name" value="PYP-like sensor domain (PAS domain)"/>
    <property type="match status" value="1"/>
</dbReference>
<dbReference type="Gene3D" id="3.30.450.20">
    <property type="entry name" value="PAS domain"/>
    <property type="match status" value="1"/>
</dbReference>
<keyword evidence="8" id="KW-0902">Two-component regulatory system</keyword>
<evidence type="ECO:0000256" key="2">
    <source>
        <dbReference type="ARBA" id="ARBA00012438"/>
    </source>
</evidence>
<keyword evidence="4" id="KW-0808">Transferase</keyword>
<dbReference type="InterPro" id="IPR035965">
    <property type="entry name" value="PAS-like_dom_sf"/>
</dbReference>
<dbReference type="GO" id="GO:0000155">
    <property type="term" value="F:phosphorelay sensor kinase activity"/>
    <property type="evidence" value="ECO:0007669"/>
    <property type="project" value="InterPro"/>
</dbReference>
<protein>
    <recommendedName>
        <fullName evidence="2">histidine kinase</fullName>
        <ecNumber evidence="2">2.7.13.3</ecNumber>
    </recommendedName>
</protein>
<evidence type="ECO:0000313" key="11">
    <source>
        <dbReference type="EMBL" id="TWU06419.1"/>
    </source>
</evidence>
<evidence type="ECO:0000256" key="8">
    <source>
        <dbReference type="ARBA" id="ARBA00023012"/>
    </source>
</evidence>
<sequence>MLGIEKQQAIGKKFAELPIQWADPIAVYDFVDDKMARHGRHEEVQFVDSNGQTRTLDMRVCPVLCDSAAASILILANDVTQQRILQSQLDQAQRLESVGQLAAGVAHEINTPMQYIGDNVRYVAKSIERLQQLLDVLPSLIDEEVTDEQLLEMRRSLTSPLKPRKIRSTLEQIPEALSDSIQGAEAVAKIVSAMKEFSHPGGDDMSLVGLNHILESTITVARSEWKYVADVVTQFDESLPDIPALQSELNQAFLNIIVNAAHAIGDRVAAGKFEKGKITICTRSDGRFACVSIRDTGGGIPEHVRKRVFEPFFTTKEVGKGTGQGLAIAHSVIAQKHGGKLTFDVEEGQGTTFEIRIPLQLSCDNDNSKQEFTPAMEDAI</sequence>